<dbReference type="Pfam" id="PF03966">
    <property type="entry name" value="Trm112p"/>
    <property type="match status" value="1"/>
</dbReference>
<dbReference type="RefSeq" id="WP_006936479.1">
    <property type="nucleotide sequence ID" value="NZ_BAAAYP010000003.1"/>
</dbReference>
<dbReference type="InterPro" id="IPR005651">
    <property type="entry name" value="Trm112-like"/>
</dbReference>
<dbReference type="HAMAP" id="MF_01187">
    <property type="entry name" value="UPF0434"/>
    <property type="match status" value="1"/>
</dbReference>
<evidence type="ECO:0000313" key="3">
    <source>
        <dbReference type="EMBL" id="UYF91786.1"/>
    </source>
</evidence>
<gene>
    <name evidence="3" type="ORF">OCS65_14685</name>
    <name evidence="2" type="ORF">RAJCM14343_1641</name>
</gene>
<dbReference type="EMBL" id="CP106982">
    <property type="protein sequence ID" value="UYF91786.1"/>
    <property type="molecule type" value="Genomic_DNA"/>
</dbReference>
<accession>A0A0F6S8H0</accession>
<dbReference type="PANTHER" id="PTHR33505">
    <property type="entry name" value="ZGC:162634"/>
    <property type="match status" value="1"/>
</dbReference>
<organism evidence="3 5">
    <name type="scientific">Rhodococcus aetherivorans</name>
    <dbReference type="NCBI Taxonomy" id="191292"/>
    <lineage>
        <taxon>Bacteria</taxon>
        <taxon>Bacillati</taxon>
        <taxon>Actinomycetota</taxon>
        <taxon>Actinomycetes</taxon>
        <taxon>Mycobacteriales</taxon>
        <taxon>Nocardiaceae</taxon>
        <taxon>Rhodococcus</taxon>
    </lineage>
</organism>
<keyword evidence="4" id="KW-1185">Reference proteome</keyword>
<comment type="similarity">
    <text evidence="1">Belongs to the UPF0434 family.</text>
</comment>
<dbReference type="PANTHER" id="PTHR33505:SF4">
    <property type="entry name" value="PROTEIN PREY, MITOCHONDRIAL"/>
    <property type="match status" value="1"/>
</dbReference>
<dbReference type="SUPFAM" id="SSF158997">
    <property type="entry name" value="Trm112p-like"/>
    <property type="match status" value="1"/>
</dbReference>
<dbReference type="KEGG" id="rav:AAT18_14320"/>
<evidence type="ECO:0000313" key="2">
    <source>
        <dbReference type="EMBL" id="GES36390.1"/>
    </source>
</evidence>
<dbReference type="Proteomes" id="UP001163947">
    <property type="component" value="Chromosome"/>
</dbReference>
<name>A0A059MPV0_9NOCA</name>
<dbReference type="GeneID" id="83621688"/>
<protein>
    <recommendedName>
        <fullName evidence="1">UPF0434 protein OCS65_14685</fullName>
    </recommendedName>
</protein>
<reference evidence="2 4" key="1">
    <citation type="journal article" date="2018" name="Biodegradation">
        <title>1,4-Dioxane degradation characteristics of Rhodococcus aetherivorans JCM 14343.</title>
        <authorList>
            <person name="Inoue D."/>
            <person name="Tsunoda T."/>
            <person name="Yamamoto N."/>
            <person name="Ike M."/>
            <person name="Sei K."/>
        </authorList>
    </citation>
    <scope>NUCLEOTIDE SEQUENCE [LARGE SCALE GENOMIC DNA]</scope>
    <source>
        <strain evidence="2 4">JCM 14343</strain>
    </source>
</reference>
<dbReference type="GO" id="GO:0005829">
    <property type="term" value="C:cytosol"/>
    <property type="evidence" value="ECO:0007669"/>
    <property type="project" value="TreeGrafter"/>
</dbReference>
<evidence type="ECO:0000313" key="5">
    <source>
        <dbReference type="Proteomes" id="UP001163947"/>
    </source>
</evidence>
<evidence type="ECO:0000313" key="4">
    <source>
        <dbReference type="Proteomes" id="UP000325466"/>
    </source>
</evidence>
<accession>A0A059MPV0</accession>
<sequence length="77" mass="8458">MAVDPTLLSILACPQDKGPLLLVDDSVLYNPRLRRAYPIENGIPVLLVDEARAVTEAEHEDFVARGVAGWTEDRVAD</sequence>
<reference evidence="3" key="3">
    <citation type="submission" date="2022-09" db="EMBL/GenBank/DDBJ databases">
        <title>The genome sequence of Rhodococcus aetherivorans N1.</title>
        <authorList>
            <person name="Jiang W."/>
        </authorList>
    </citation>
    <scope>NUCLEOTIDE SEQUENCE</scope>
    <source>
        <strain evidence="3">N1</strain>
    </source>
</reference>
<evidence type="ECO:0000256" key="1">
    <source>
        <dbReference type="HAMAP-Rule" id="MF_01187"/>
    </source>
</evidence>
<accession>N1M7W6</accession>
<dbReference type="EMBL" id="BLAH01000060">
    <property type="protein sequence ID" value="GES36390.1"/>
    <property type="molecule type" value="Genomic_DNA"/>
</dbReference>
<dbReference type="Gene3D" id="2.20.25.10">
    <property type="match status" value="1"/>
</dbReference>
<reference evidence="2" key="2">
    <citation type="submission" date="2019-10" db="EMBL/GenBank/DDBJ databases">
        <title>Draft genome sequence of Rhodococcus aetherivorans JCM 14343.</title>
        <authorList>
            <person name="Inoue D."/>
            <person name="Nakazawa M."/>
            <person name="Yamamoto N."/>
            <person name="Sei K."/>
            <person name="Ike M."/>
        </authorList>
    </citation>
    <scope>NUCLEOTIDE SEQUENCE</scope>
    <source>
        <strain evidence="2">JCM 14343</strain>
    </source>
</reference>
<proteinExistence type="inferred from homology"/>
<dbReference type="AlphaFoldDB" id="A0A059MPV0"/>
<dbReference type="Proteomes" id="UP000325466">
    <property type="component" value="Unassembled WGS sequence"/>
</dbReference>